<dbReference type="AlphaFoldDB" id="F2UN05"/>
<dbReference type="GeneID" id="16069998"/>
<keyword evidence="4" id="KW-1185">Reference proteome</keyword>
<dbReference type="InParanoid" id="F2UN05"/>
<keyword evidence="2" id="KW-0732">Signal</keyword>
<name>F2UN05_SALR5</name>
<dbReference type="KEGG" id="sre:PTSG_12844"/>
<reference evidence="3" key="1">
    <citation type="submission" date="2009-08" db="EMBL/GenBank/DDBJ databases">
        <title>Annotation of Salpingoeca rosetta.</title>
        <authorList>
            <consortium name="The Broad Institute Genome Sequencing Platform"/>
            <person name="Russ C."/>
            <person name="Cuomo C."/>
            <person name="Burger G."/>
            <person name="Gray M.W."/>
            <person name="Holland P.W.H."/>
            <person name="King N."/>
            <person name="Lang F.B.F."/>
            <person name="Roger A.J."/>
            <person name="Ruiz-Trillo I."/>
            <person name="Young S.K."/>
            <person name="Zeng Q."/>
            <person name="Gargeya S."/>
            <person name="Alvarado L."/>
            <person name="Berlin A."/>
            <person name="Chapman S.B."/>
            <person name="Chen Z."/>
            <person name="Freedman E."/>
            <person name="Gellesch M."/>
            <person name="Goldberg J."/>
            <person name="Griggs A."/>
            <person name="Gujja S."/>
            <person name="Heilman E."/>
            <person name="Heiman D."/>
            <person name="Howarth C."/>
            <person name="Mehta T."/>
            <person name="Neiman D."/>
            <person name="Pearson M."/>
            <person name="Roberts A."/>
            <person name="Saif S."/>
            <person name="Shea T."/>
            <person name="Shenoy N."/>
            <person name="Sisk P."/>
            <person name="Stolte C."/>
            <person name="Sykes S."/>
            <person name="White J."/>
            <person name="Yandava C."/>
            <person name="Haas B."/>
            <person name="Nusbaum C."/>
            <person name="Birren B."/>
        </authorList>
    </citation>
    <scope>NUCLEOTIDE SEQUENCE [LARGE SCALE GENOMIC DNA]</scope>
    <source>
        <strain evidence="3">ATCC 50818</strain>
    </source>
</reference>
<protein>
    <submittedName>
        <fullName evidence="3">Uncharacterized protein</fullName>
    </submittedName>
</protein>
<feature type="signal peptide" evidence="2">
    <location>
        <begin position="1"/>
        <end position="49"/>
    </location>
</feature>
<dbReference type="RefSeq" id="XP_004989453.1">
    <property type="nucleotide sequence ID" value="XM_004989396.1"/>
</dbReference>
<dbReference type="OrthoDB" id="10260017at2759"/>
<accession>F2UN05</accession>
<feature type="chain" id="PRO_5003290827" evidence="2">
    <location>
        <begin position="50"/>
        <end position="443"/>
    </location>
</feature>
<organism evidence="4">
    <name type="scientific">Salpingoeca rosetta (strain ATCC 50818 / BSB-021)</name>
    <dbReference type="NCBI Taxonomy" id="946362"/>
    <lineage>
        <taxon>Eukaryota</taxon>
        <taxon>Choanoflagellata</taxon>
        <taxon>Craspedida</taxon>
        <taxon>Salpingoecidae</taxon>
        <taxon>Salpingoeca</taxon>
    </lineage>
</organism>
<gene>
    <name evidence="3" type="ORF">PTSG_12844</name>
</gene>
<dbReference type="eggNOG" id="ENOG502S68F">
    <property type="taxonomic scope" value="Eukaryota"/>
</dbReference>
<sequence>MMMRATISIIMLASRPTASPTQHHHRCHTHALASLVLFLLALLSLRCDGAAVMEEDDAGALHINTSDPLLQPVYLNGMDVSALLAAQQDVIESQASQLAELQDESKALRALLCRRYPLSASLIAGAGSVSSKWAGGVLANNGLIYGIPFSAEFVLIIDPATNTIDLSTIPTLFGGSKWSGGVLAGNGLIFGMPHDARSAFIINPEANTADPVTVQGFSPNQAKWGSAVLGNNGLIYGIPFTAPSVLIINPDTKASDTDALSGLTGSGLGGFKWYGGVVPDTTSTKIFCIPRDAEAVLIIDTATNNTDVTVIAGLPQQSFKWLGGVLAPSGLIYSIPAGIKNVLIIDPTANTTDITSIDGFSGSNKWIGGVRTTDGRVIGIPYSSSALLVIDPATQSSERIALGQLDGLDPSEFRWWDGVVADNGAVYAIPFDAQHVLVIDPGC</sequence>
<evidence type="ECO:0000313" key="4">
    <source>
        <dbReference type="Proteomes" id="UP000007799"/>
    </source>
</evidence>
<evidence type="ECO:0000313" key="3">
    <source>
        <dbReference type="EMBL" id="EGD78504.1"/>
    </source>
</evidence>
<evidence type="ECO:0000256" key="2">
    <source>
        <dbReference type="SAM" id="SignalP"/>
    </source>
</evidence>
<keyword evidence="1" id="KW-0175">Coiled coil</keyword>
<dbReference type="Proteomes" id="UP000007799">
    <property type="component" value="Unassembled WGS sequence"/>
</dbReference>
<dbReference type="EMBL" id="GL832983">
    <property type="protein sequence ID" value="EGD78504.1"/>
    <property type="molecule type" value="Genomic_DNA"/>
</dbReference>
<feature type="coiled-coil region" evidence="1">
    <location>
        <begin position="84"/>
        <end position="111"/>
    </location>
</feature>
<evidence type="ECO:0000256" key="1">
    <source>
        <dbReference type="SAM" id="Coils"/>
    </source>
</evidence>
<proteinExistence type="predicted"/>